<dbReference type="Pfam" id="PF07362">
    <property type="entry name" value="CcdA"/>
    <property type="match status" value="1"/>
</dbReference>
<proteinExistence type="predicted"/>
<keyword evidence="1" id="KW-1277">Toxin-antitoxin system</keyword>
<name>A0A6J6EFZ6_9ZZZZ</name>
<dbReference type="EMBL" id="CAEZSR010000116">
    <property type="protein sequence ID" value="CAB4575017.1"/>
    <property type="molecule type" value="Genomic_DNA"/>
</dbReference>
<dbReference type="AlphaFoldDB" id="A0A6J6EFZ6"/>
<dbReference type="InterPro" id="IPR009956">
    <property type="entry name" value="Post-segregation_anti-tox_CcdA"/>
</dbReference>
<sequence>MMASTRTTFTLDDDLAEQARALQINVSAAARDGVAAAVRAALAARDRAAYARHPERVDADWAAAEAWGEE</sequence>
<evidence type="ECO:0000256" key="1">
    <source>
        <dbReference type="ARBA" id="ARBA00022649"/>
    </source>
</evidence>
<accession>A0A6J6EFZ6</accession>
<organism evidence="2">
    <name type="scientific">freshwater metagenome</name>
    <dbReference type="NCBI Taxonomy" id="449393"/>
    <lineage>
        <taxon>unclassified sequences</taxon>
        <taxon>metagenomes</taxon>
        <taxon>ecological metagenomes</taxon>
    </lineage>
</organism>
<gene>
    <name evidence="2" type="ORF">UFOPK1493_02647</name>
</gene>
<protein>
    <submittedName>
        <fullName evidence="2">Unannotated protein</fullName>
    </submittedName>
</protein>
<evidence type="ECO:0000313" key="2">
    <source>
        <dbReference type="EMBL" id="CAB4575017.1"/>
    </source>
</evidence>
<reference evidence="2" key="1">
    <citation type="submission" date="2020-05" db="EMBL/GenBank/DDBJ databases">
        <authorList>
            <person name="Chiriac C."/>
            <person name="Salcher M."/>
            <person name="Ghai R."/>
            <person name="Kavagutti S V."/>
        </authorList>
    </citation>
    <scope>NUCLEOTIDE SEQUENCE</scope>
</reference>